<dbReference type="eggNOG" id="KOG1075">
    <property type="taxonomic scope" value="Eukaryota"/>
</dbReference>
<name>I1C4H1_RHIO9</name>
<dbReference type="PANTHER" id="PTHR31635:SF196">
    <property type="entry name" value="REVERSE TRANSCRIPTASE DOMAIN-CONTAINING PROTEIN-RELATED"/>
    <property type="match status" value="1"/>
</dbReference>
<dbReference type="EMBL" id="CH476737">
    <property type="protein sequence ID" value="EIE83351.1"/>
    <property type="molecule type" value="Genomic_DNA"/>
</dbReference>
<dbReference type="Proteomes" id="UP000009138">
    <property type="component" value="Unassembled WGS sequence"/>
</dbReference>
<dbReference type="RefSeq" id="XP_067518747.1">
    <property type="nucleotide sequence ID" value="XM_067662646.1"/>
</dbReference>
<accession>I1C4H1</accession>
<organism evidence="2 3">
    <name type="scientific">Rhizopus delemar (strain RA 99-880 / ATCC MYA-4621 / FGSC 9543 / NRRL 43880)</name>
    <name type="common">Mucormycosis agent</name>
    <name type="synonym">Rhizopus arrhizus var. delemar</name>
    <dbReference type="NCBI Taxonomy" id="246409"/>
    <lineage>
        <taxon>Eukaryota</taxon>
        <taxon>Fungi</taxon>
        <taxon>Fungi incertae sedis</taxon>
        <taxon>Mucoromycota</taxon>
        <taxon>Mucoromycotina</taxon>
        <taxon>Mucoromycetes</taxon>
        <taxon>Mucorales</taxon>
        <taxon>Mucorineae</taxon>
        <taxon>Rhizopodaceae</taxon>
        <taxon>Rhizopus</taxon>
    </lineage>
</organism>
<gene>
    <name evidence="2" type="ORF">RO3G_08056</name>
</gene>
<evidence type="ECO:0000313" key="3">
    <source>
        <dbReference type="Proteomes" id="UP000009138"/>
    </source>
</evidence>
<dbReference type="Pfam" id="PF00078">
    <property type="entry name" value="RVT_1"/>
    <property type="match status" value="1"/>
</dbReference>
<dbReference type="CDD" id="cd01650">
    <property type="entry name" value="RT_nLTR_like"/>
    <property type="match status" value="1"/>
</dbReference>
<dbReference type="PANTHER" id="PTHR31635">
    <property type="entry name" value="REVERSE TRANSCRIPTASE DOMAIN-CONTAINING PROTEIN-RELATED"/>
    <property type="match status" value="1"/>
</dbReference>
<feature type="domain" description="Reverse transcriptase" evidence="1">
    <location>
        <begin position="369"/>
        <end position="638"/>
    </location>
</feature>
<reference evidence="2 3" key="1">
    <citation type="journal article" date="2009" name="PLoS Genet.">
        <title>Genomic analysis of the basal lineage fungus Rhizopus oryzae reveals a whole-genome duplication.</title>
        <authorList>
            <person name="Ma L.-J."/>
            <person name="Ibrahim A.S."/>
            <person name="Skory C."/>
            <person name="Grabherr M.G."/>
            <person name="Burger G."/>
            <person name="Butler M."/>
            <person name="Elias M."/>
            <person name="Idnurm A."/>
            <person name="Lang B.F."/>
            <person name="Sone T."/>
            <person name="Abe A."/>
            <person name="Calvo S.E."/>
            <person name="Corrochano L.M."/>
            <person name="Engels R."/>
            <person name="Fu J."/>
            <person name="Hansberg W."/>
            <person name="Kim J.-M."/>
            <person name="Kodira C.D."/>
            <person name="Koehrsen M.J."/>
            <person name="Liu B."/>
            <person name="Miranda-Saavedra D."/>
            <person name="O'Leary S."/>
            <person name="Ortiz-Castellanos L."/>
            <person name="Poulter R."/>
            <person name="Rodriguez-Romero J."/>
            <person name="Ruiz-Herrera J."/>
            <person name="Shen Y.-Q."/>
            <person name="Zeng Q."/>
            <person name="Galagan J."/>
            <person name="Birren B.W."/>
            <person name="Cuomo C.A."/>
            <person name="Wickes B.L."/>
        </authorList>
    </citation>
    <scope>NUCLEOTIDE SEQUENCE [LARGE SCALE GENOMIC DNA]</scope>
    <source>
        <strain evidence="3">RA 99-880 / ATCC MYA-4621 / FGSC 9543 / NRRL 43880</strain>
    </source>
</reference>
<dbReference type="InterPro" id="IPR000477">
    <property type="entry name" value="RT_dom"/>
</dbReference>
<sequence length="644" mass="72242">MSLCGRIITTTISHKSHLFSPVTVSVLYAPASRKERYSFLADLLNYPSALLPSTPVNHILMGDLNYTYSQHLSPHHLRQAPIQWLQYIEDHFVDGVTPPDQAAQPTFCRGVQSSCIDFIFLSKDLPFVPRTANVTYIQPVWTDHFMVSIQLEYNSPPTDTTDHPTVGKGLWRANPLLASNKDFCAALKHALSNTVSSFIDGLVASYKWETLKATTKKVAQSFSRKQASSYKQAKTLLQNKLASLRKKTILFPEQVPELQPLVNVVERQLADIQQYHVEILALRSGIRWRELIDHDAIESLLSGLPSSLRLSSIDQNSLSSPIVFDDILEGVARCPSRSSPGTDGLPYELLRLIITHPECRDIALTVYNDVLSHGIFPLSWLETSVSLIPKKGSLSDLKNWRPISLINTDAKVFTRILSAKIISCVDDLITPYKSGFLRHRFIADNGLLMKLVMDYAKSTNSKALGLLLDQEKAYDRVHPDYLQKVLTHFGFSPSFIQSVLDLFFGTQLLLNINGFLSNPVHQQRRLLQGDPLSPVLFNLAFEPLLRKILNDLLYNGFSTPRAPSSCISDDHLQPIKLLAYADDVLCLLKDPSDLTRLQTHLDTYSQASKAKVNFHKMEALSLSGSRITPSSIWHGSLLSHRISH</sequence>
<dbReference type="InterPro" id="IPR036691">
    <property type="entry name" value="Endo/exonu/phosph_ase_sf"/>
</dbReference>
<dbReference type="SUPFAM" id="SSF56672">
    <property type="entry name" value="DNA/RNA polymerases"/>
    <property type="match status" value="1"/>
</dbReference>
<dbReference type="STRING" id="246409.I1C4H1"/>
<dbReference type="InterPro" id="IPR043502">
    <property type="entry name" value="DNA/RNA_pol_sf"/>
</dbReference>
<evidence type="ECO:0000259" key="1">
    <source>
        <dbReference type="PROSITE" id="PS50878"/>
    </source>
</evidence>
<evidence type="ECO:0000313" key="2">
    <source>
        <dbReference type="EMBL" id="EIE83351.1"/>
    </source>
</evidence>
<proteinExistence type="predicted"/>
<dbReference type="GeneID" id="93615027"/>
<dbReference type="AlphaFoldDB" id="I1C4H1"/>
<dbReference type="Gene3D" id="3.60.10.10">
    <property type="entry name" value="Endonuclease/exonuclease/phosphatase"/>
    <property type="match status" value="1"/>
</dbReference>
<dbReference type="SUPFAM" id="SSF56219">
    <property type="entry name" value="DNase I-like"/>
    <property type="match status" value="1"/>
</dbReference>
<dbReference type="PROSITE" id="PS50878">
    <property type="entry name" value="RT_POL"/>
    <property type="match status" value="1"/>
</dbReference>
<dbReference type="VEuPathDB" id="FungiDB:RO3G_08056"/>
<dbReference type="InParanoid" id="I1C4H1"/>
<keyword evidence="3" id="KW-1185">Reference proteome</keyword>
<protein>
    <recommendedName>
        <fullName evidence="1">Reverse transcriptase domain-containing protein</fullName>
    </recommendedName>
</protein>